<dbReference type="EMBL" id="DF970203">
    <property type="protein sequence ID" value="GAP66400.1"/>
    <property type="molecule type" value="Genomic_DNA"/>
</dbReference>
<feature type="binding site" evidence="4">
    <location>
        <position position="219"/>
    </location>
    <ligand>
        <name>pyridoxal 5'-phosphate</name>
        <dbReference type="ChEBI" id="CHEBI:597326"/>
    </ligand>
</feature>
<comment type="function">
    <text evidence="4 6">Catalyzes the cleavage of L-kynurenine (L-Kyn) and L-3-hydroxykynurenine (L-3OHKyn) into anthranilic acid (AA) and 3-hydroxyanthranilic acid (3-OHAA), respectively.</text>
</comment>
<dbReference type="GO" id="GO:0019441">
    <property type="term" value="P:L-tryptophan catabolic process to kynurenine"/>
    <property type="evidence" value="ECO:0007669"/>
    <property type="project" value="TreeGrafter"/>
</dbReference>
<dbReference type="InterPro" id="IPR010111">
    <property type="entry name" value="Kynureninase"/>
</dbReference>
<dbReference type="SUPFAM" id="SSF53383">
    <property type="entry name" value="PLP-dependent transferases"/>
    <property type="match status" value="1"/>
</dbReference>
<reference evidence="7" key="1">
    <citation type="submission" date="2015-03" db="EMBL/GenBank/DDBJ databases">
        <title>Draft genome sequence of Mizugakiibacter sediminis skMP5.</title>
        <authorList>
            <person name="Watanabe T."/>
            <person name="Kojima H."/>
            <person name="Fukui M."/>
        </authorList>
    </citation>
    <scope>NUCLEOTIDE SEQUENCE</scope>
    <source>
        <strain evidence="7">SkMP5</strain>
    </source>
</reference>
<feature type="binding site" evidence="4">
    <location>
        <position position="274"/>
    </location>
    <ligand>
        <name>pyridoxal 5'-phosphate</name>
        <dbReference type="ChEBI" id="CHEBI:597326"/>
    </ligand>
</feature>
<feature type="binding site" evidence="4">
    <location>
        <position position="302"/>
    </location>
    <ligand>
        <name>pyridoxal 5'-phosphate</name>
        <dbReference type="ChEBI" id="CHEBI:597326"/>
    </ligand>
</feature>
<comment type="subunit">
    <text evidence="4 6">Homodimer.</text>
</comment>
<dbReference type="HAMAP" id="MF_01970">
    <property type="entry name" value="Kynureninase"/>
    <property type="match status" value="1"/>
</dbReference>
<keyword evidence="9" id="KW-1185">Reference proteome</keyword>
<evidence type="ECO:0000256" key="3">
    <source>
        <dbReference type="ARBA" id="ARBA00022898"/>
    </source>
</evidence>
<dbReference type="Proteomes" id="UP000253740">
    <property type="component" value="Unassembled WGS sequence"/>
</dbReference>
<dbReference type="AlphaFoldDB" id="A0A0K8QNB5"/>
<dbReference type="UniPathway" id="UPA00253">
    <property type="reaction ID" value="UER00329"/>
</dbReference>
<proteinExistence type="inferred from homology"/>
<evidence type="ECO:0000313" key="9">
    <source>
        <dbReference type="Proteomes" id="UP000253740"/>
    </source>
</evidence>
<feature type="modified residue" description="N6-(pyridoxal phosphate)lysine" evidence="4">
    <location>
        <position position="245"/>
    </location>
</feature>
<dbReference type="EC" id="3.7.1.3" evidence="4 5"/>
<evidence type="ECO:0000256" key="5">
    <source>
        <dbReference type="NCBIfam" id="TIGR01814"/>
    </source>
</evidence>
<keyword evidence="1 4" id="KW-0662">Pyridine nucleotide biosynthesis</keyword>
<dbReference type="EMBL" id="DF952378">
    <property type="protein sequence ID" value="GAN43977.1"/>
    <property type="molecule type" value="Genomic_DNA"/>
</dbReference>
<dbReference type="PANTHER" id="PTHR14084:SF0">
    <property type="entry name" value="KYNURENINASE"/>
    <property type="match status" value="1"/>
</dbReference>
<dbReference type="GO" id="GO:0043420">
    <property type="term" value="P:anthranilate metabolic process"/>
    <property type="evidence" value="ECO:0007669"/>
    <property type="project" value="TreeGrafter"/>
</dbReference>
<comment type="pathway">
    <text evidence="4 6">Cofactor biosynthesis; NAD(+) biosynthesis; quinolinate from L-kynurenine: step 2/3.</text>
</comment>
<evidence type="ECO:0000256" key="4">
    <source>
        <dbReference type="HAMAP-Rule" id="MF_01970"/>
    </source>
</evidence>
<evidence type="ECO:0000313" key="7">
    <source>
        <dbReference type="EMBL" id="GAN43977.1"/>
    </source>
</evidence>
<dbReference type="UniPathway" id="UPA00334">
    <property type="reaction ID" value="UER00455"/>
</dbReference>
<dbReference type="Gene3D" id="3.90.1150.10">
    <property type="entry name" value="Aspartate Aminotransferase, domain 1"/>
    <property type="match status" value="1"/>
</dbReference>
<comment type="similarity">
    <text evidence="4 6">Belongs to the kynureninase family.</text>
</comment>
<dbReference type="GO" id="GO:0030429">
    <property type="term" value="F:kynureninase activity"/>
    <property type="evidence" value="ECO:0007669"/>
    <property type="project" value="UniProtKB-UniRule"/>
</dbReference>
<dbReference type="GO" id="GO:0009435">
    <property type="term" value="P:NAD+ biosynthetic process"/>
    <property type="evidence" value="ECO:0007669"/>
    <property type="project" value="UniProtKB-UniRule"/>
</dbReference>
<dbReference type="PIRSF" id="PIRSF038800">
    <property type="entry name" value="KYNU"/>
    <property type="match status" value="1"/>
</dbReference>
<dbReference type="GO" id="GO:0097053">
    <property type="term" value="P:L-kynurenine catabolic process"/>
    <property type="evidence" value="ECO:0007669"/>
    <property type="project" value="UniProtKB-UniRule"/>
</dbReference>
<comment type="catalytic activity">
    <reaction evidence="4 6">
        <text>L-kynurenine + H2O = anthranilate + L-alanine + H(+)</text>
        <dbReference type="Rhea" id="RHEA:16813"/>
        <dbReference type="ChEBI" id="CHEBI:15377"/>
        <dbReference type="ChEBI" id="CHEBI:15378"/>
        <dbReference type="ChEBI" id="CHEBI:16567"/>
        <dbReference type="ChEBI" id="CHEBI:57959"/>
        <dbReference type="ChEBI" id="CHEBI:57972"/>
        <dbReference type="EC" id="3.7.1.3"/>
    </reaction>
</comment>
<name>A0A0K8QNB5_9GAMM</name>
<accession>A0A0K8QNB5</accession>
<keyword evidence="3 4" id="KW-0663">Pyridoxal phosphate</keyword>
<feature type="binding site" evidence="4">
    <location>
        <position position="107"/>
    </location>
    <ligand>
        <name>pyridoxal 5'-phosphate</name>
        <dbReference type="ChEBI" id="CHEBI:597326"/>
    </ligand>
</feature>
<dbReference type="FunFam" id="3.40.640.10:FF:000031">
    <property type="entry name" value="Kynureninase"/>
    <property type="match status" value="1"/>
</dbReference>
<dbReference type="OrthoDB" id="9812626at2"/>
<dbReference type="Gene3D" id="3.40.640.10">
    <property type="entry name" value="Type I PLP-dependent aspartate aminotransferase-like (Major domain)"/>
    <property type="match status" value="1"/>
</dbReference>
<dbReference type="Pfam" id="PF22580">
    <property type="entry name" value="KYNU_C"/>
    <property type="match status" value="1"/>
</dbReference>
<dbReference type="NCBIfam" id="TIGR01814">
    <property type="entry name" value="kynureninase"/>
    <property type="match status" value="1"/>
</dbReference>
<keyword evidence="2 4" id="KW-0378">Hydrolase</keyword>
<sequence length="425" mass="47656">MSGFEATESWALAQDAADPLAPFRGEFLIPPHGDGEQVYLCGNSLGLQPRATRQALLDELDDWARLAVEAHFRGRHPWMPYHAEVREHLAELVGAEPSEVVAMNSLTVNLHLMMVSFYLPTAERHAIMIERGAFPSDRYAVESQIRFHGYDPAEALIELEPDEPGGTLSMQAIERALDEHGQRTALVLLPGLQYLTGQAFDLRLLSEMGHRKGCVVGFDLAHAAGNLRVPLHDSHCDFAVWCSYKYLNSGPGAVAGCFVHARHARTPRPRFAGWWGHDQATRFRMGPQFVPTPGADGWQLSNPPILALAPLRVSLEIFHRAGMERLREKSKRLTGYLDWLIRSRLDHVLEVTTPAESFRRGCQLSLRVKGPRDAGRALFEHLSAHGVIGDWREPDIIRVAPTPLYNRYVDCLHFVAEVEHWAATR</sequence>
<feature type="binding site" evidence="4">
    <location>
        <position position="106"/>
    </location>
    <ligand>
        <name>pyridoxal 5'-phosphate</name>
        <dbReference type="ChEBI" id="CHEBI:597326"/>
    </ligand>
</feature>
<evidence type="ECO:0000256" key="1">
    <source>
        <dbReference type="ARBA" id="ARBA00022642"/>
    </source>
</evidence>
<evidence type="ECO:0000256" key="2">
    <source>
        <dbReference type="ARBA" id="ARBA00022801"/>
    </source>
</evidence>
<dbReference type="STRING" id="1475481.GCA_000953855_01740"/>
<dbReference type="GO" id="GO:0030170">
    <property type="term" value="F:pyridoxal phosphate binding"/>
    <property type="evidence" value="ECO:0007669"/>
    <property type="project" value="UniProtKB-UniRule"/>
</dbReference>
<dbReference type="InterPro" id="IPR015421">
    <property type="entry name" value="PyrdxlP-dep_Trfase_major"/>
</dbReference>
<reference evidence="8" key="2">
    <citation type="submission" date="2015-08" db="EMBL/GenBank/DDBJ databases">
        <title>Complete DNA Sequence of Pseudomonas syringae pv. actinidiae, the Causal Agent of Kiwifruit Canker Disease.</title>
        <authorList>
            <person name="Rikkerink E.H.A."/>
            <person name="Fineran P.C."/>
        </authorList>
    </citation>
    <scope>NUCLEOTIDE SEQUENCE</scope>
    <source>
        <strain evidence="8">SkMP5</strain>
    </source>
</reference>
<dbReference type="HOGENOM" id="CLU_003433_4_0_6"/>
<dbReference type="InterPro" id="IPR015424">
    <property type="entry name" value="PyrdxlP-dep_Trfase"/>
</dbReference>
<feature type="binding site" evidence="4">
    <location>
        <position position="222"/>
    </location>
    <ligand>
        <name>pyridoxal 5'-phosphate</name>
        <dbReference type="ChEBI" id="CHEBI:597326"/>
    </ligand>
</feature>
<dbReference type="GO" id="GO:0005737">
    <property type="term" value="C:cytoplasm"/>
    <property type="evidence" value="ECO:0007669"/>
    <property type="project" value="UniProtKB-UniRule"/>
</dbReference>
<dbReference type="GO" id="GO:0019805">
    <property type="term" value="P:quinolinate biosynthetic process"/>
    <property type="evidence" value="ECO:0007669"/>
    <property type="project" value="UniProtKB-UniRule"/>
</dbReference>
<dbReference type="PANTHER" id="PTHR14084">
    <property type="entry name" value="KYNURENINASE"/>
    <property type="match status" value="1"/>
</dbReference>
<evidence type="ECO:0000256" key="6">
    <source>
        <dbReference type="PIRNR" id="PIRNR038800"/>
    </source>
</evidence>
<comment type="catalytic activity">
    <reaction evidence="6">
        <text>3-hydroxy-L-kynurenine + H2O = 3-hydroxyanthranilate + L-alanine + H(+)</text>
        <dbReference type="Rhea" id="RHEA:25143"/>
        <dbReference type="ChEBI" id="CHEBI:15377"/>
        <dbReference type="ChEBI" id="CHEBI:15378"/>
        <dbReference type="ChEBI" id="CHEBI:36559"/>
        <dbReference type="ChEBI" id="CHEBI:57972"/>
        <dbReference type="ChEBI" id="CHEBI:58125"/>
        <dbReference type="EC" id="3.7.1.3"/>
    </reaction>
</comment>
<protein>
    <recommendedName>
        <fullName evidence="4 5">Kynureninase</fullName>
        <ecNumber evidence="4 5">3.7.1.3</ecNumber>
    </recommendedName>
    <alternativeName>
        <fullName evidence="4">L-kynurenine hydrolase</fullName>
    </alternativeName>
</protein>
<dbReference type="RefSeq" id="WP_062536998.1">
    <property type="nucleotide sequence ID" value="NZ_DF970203.1"/>
</dbReference>
<comment type="cofactor">
    <cofactor evidence="4 6">
        <name>pyridoxal 5'-phosphate</name>
        <dbReference type="ChEBI" id="CHEBI:597326"/>
    </cofactor>
</comment>
<gene>
    <name evidence="4" type="primary">kynU</name>
    <name evidence="7" type="ORF">MBSD_0492</name>
    <name evidence="8" type="ORF">MBSD_n1707</name>
</gene>
<dbReference type="InterPro" id="IPR015422">
    <property type="entry name" value="PyrdxlP-dep_Trfase_small"/>
</dbReference>
<comment type="pathway">
    <text evidence="4 6">Amino-acid degradation; L-kynurenine degradation; L-alanine and anthranilate from L-kynurenine: step 1/1.</text>
</comment>
<evidence type="ECO:0000313" key="8">
    <source>
        <dbReference type="EMBL" id="GAP66400.1"/>
    </source>
</evidence>
<comment type="caution">
    <text evidence="4">Lacks conserved residue(s) required for the propagation of feature annotation.</text>
</comment>
<feature type="binding site" evidence="4">
    <location>
        <position position="244"/>
    </location>
    <ligand>
        <name>pyridoxal 5'-phosphate</name>
        <dbReference type="ChEBI" id="CHEBI:597326"/>
    </ligand>
</feature>
<feature type="binding site" evidence="4">
    <location>
        <begin position="134"/>
        <end position="137"/>
    </location>
    <ligand>
        <name>pyridoxal 5'-phosphate</name>
        <dbReference type="ChEBI" id="CHEBI:597326"/>
    </ligand>
</feature>
<organism evidence="8">
    <name type="scientific">Mizugakiibacter sediminis</name>
    <dbReference type="NCBI Taxonomy" id="1475481"/>
    <lineage>
        <taxon>Bacteria</taxon>
        <taxon>Pseudomonadati</taxon>
        <taxon>Pseudomonadota</taxon>
        <taxon>Gammaproteobacteria</taxon>
        <taxon>Lysobacterales</taxon>
        <taxon>Rhodanobacteraceae</taxon>
        <taxon>Mizugakiibacter</taxon>
    </lineage>
</organism>